<sequence>MNDTVIIVGSGHDLALIQAIVDKFNRVAKLNITVEEFEGHLAKLTQPFSLKDIEITEMDAKIIRSERPFPNKEHRGKHRTHRNKWRR</sequence>
<protein>
    <submittedName>
        <fullName evidence="2">Uncharacterized protein</fullName>
    </submittedName>
</protein>
<dbReference type="STRING" id="1477437.SAMN05444682_101747"/>
<proteinExistence type="predicted"/>
<dbReference type="EMBL" id="FOQO01000001">
    <property type="protein sequence ID" value="SFH93456.1"/>
    <property type="molecule type" value="Genomic_DNA"/>
</dbReference>
<keyword evidence="3" id="KW-1185">Reference proteome</keyword>
<feature type="compositionally biased region" description="Basic and acidic residues" evidence="1">
    <location>
        <begin position="64"/>
        <end position="73"/>
    </location>
</feature>
<evidence type="ECO:0000256" key="1">
    <source>
        <dbReference type="SAM" id="MobiDB-lite"/>
    </source>
</evidence>
<reference evidence="2 3" key="1">
    <citation type="submission" date="2016-10" db="EMBL/GenBank/DDBJ databases">
        <authorList>
            <person name="de Groot N.N."/>
        </authorList>
    </citation>
    <scope>NUCLEOTIDE SEQUENCE [LARGE SCALE GENOMIC DNA]</scope>
    <source>
        <strain evidence="2 3">RK1</strain>
    </source>
</reference>
<accession>A0A1I3E399</accession>
<evidence type="ECO:0000313" key="3">
    <source>
        <dbReference type="Proteomes" id="UP000198670"/>
    </source>
</evidence>
<dbReference type="AlphaFoldDB" id="A0A1I3E399"/>
<gene>
    <name evidence="2" type="ORF">SAMN05444682_101747</name>
</gene>
<dbReference type="Proteomes" id="UP000198670">
    <property type="component" value="Unassembled WGS sequence"/>
</dbReference>
<dbReference type="RefSeq" id="WP_090624300.1">
    <property type="nucleotide sequence ID" value="NZ_FOQO01000001.1"/>
</dbReference>
<feature type="region of interest" description="Disordered" evidence="1">
    <location>
        <begin position="64"/>
        <end position="87"/>
    </location>
</feature>
<name>A0A1I3E399_9SPHI</name>
<organism evidence="2 3">
    <name type="scientific">Parapedobacter indicus</name>
    <dbReference type="NCBI Taxonomy" id="1477437"/>
    <lineage>
        <taxon>Bacteria</taxon>
        <taxon>Pseudomonadati</taxon>
        <taxon>Bacteroidota</taxon>
        <taxon>Sphingobacteriia</taxon>
        <taxon>Sphingobacteriales</taxon>
        <taxon>Sphingobacteriaceae</taxon>
        <taxon>Parapedobacter</taxon>
    </lineage>
</organism>
<feature type="compositionally biased region" description="Basic residues" evidence="1">
    <location>
        <begin position="74"/>
        <end position="87"/>
    </location>
</feature>
<evidence type="ECO:0000313" key="2">
    <source>
        <dbReference type="EMBL" id="SFH93456.1"/>
    </source>
</evidence>